<reference evidence="2" key="1">
    <citation type="submission" date="2021-08" db="EMBL/GenBank/DDBJ databases">
        <title>WGS assembly of Ceratopteris richardii.</title>
        <authorList>
            <person name="Marchant D.B."/>
            <person name="Chen G."/>
            <person name="Jenkins J."/>
            <person name="Shu S."/>
            <person name="Leebens-Mack J."/>
            <person name="Grimwood J."/>
            <person name="Schmutz J."/>
            <person name="Soltis P."/>
            <person name="Soltis D."/>
            <person name="Chen Z.-H."/>
        </authorList>
    </citation>
    <scope>NUCLEOTIDE SEQUENCE</scope>
    <source>
        <strain evidence="2">Whitten #5841</strain>
        <tissue evidence="2">Leaf</tissue>
    </source>
</reference>
<name>A0A8T2U916_CERRI</name>
<dbReference type="InterPro" id="IPR008889">
    <property type="entry name" value="VQ"/>
</dbReference>
<dbReference type="EMBL" id="CM035413">
    <property type="protein sequence ID" value="KAH7431188.1"/>
    <property type="molecule type" value="Genomic_DNA"/>
</dbReference>
<comment type="caution">
    <text evidence="2">The sequence shown here is derived from an EMBL/GenBank/DDBJ whole genome shotgun (WGS) entry which is preliminary data.</text>
</comment>
<dbReference type="Pfam" id="PF05678">
    <property type="entry name" value="VQ"/>
    <property type="match status" value="1"/>
</dbReference>
<dbReference type="Proteomes" id="UP000825935">
    <property type="component" value="Chromosome 8"/>
</dbReference>
<keyword evidence="3" id="KW-1185">Reference proteome</keyword>
<accession>A0A8T2U916</accession>
<gene>
    <name evidence="2" type="ORF">KP509_08G035300</name>
</gene>
<proteinExistence type="predicted"/>
<dbReference type="OrthoDB" id="693437at2759"/>
<protein>
    <recommendedName>
        <fullName evidence="1">VQ domain-containing protein</fullName>
    </recommendedName>
</protein>
<dbReference type="AlphaFoldDB" id="A0A8T2U916"/>
<organism evidence="2 3">
    <name type="scientific">Ceratopteris richardii</name>
    <name type="common">Triangle waterfern</name>
    <dbReference type="NCBI Taxonomy" id="49495"/>
    <lineage>
        <taxon>Eukaryota</taxon>
        <taxon>Viridiplantae</taxon>
        <taxon>Streptophyta</taxon>
        <taxon>Embryophyta</taxon>
        <taxon>Tracheophyta</taxon>
        <taxon>Polypodiopsida</taxon>
        <taxon>Polypodiidae</taxon>
        <taxon>Polypodiales</taxon>
        <taxon>Pteridineae</taxon>
        <taxon>Pteridaceae</taxon>
        <taxon>Parkerioideae</taxon>
        <taxon>Ceratopteris</taxon>
    </lineage>
</organism>
<feature type="domain" description="VQ" evidence="1">
    <location>
        <begin position="35"/>
        <end position="56"/>
    </location>
</feature>
<evidence type="ECO:0000313" key="3">
    <source>
        <dbReference type="Proteomes" id="UP000825935"/>
    </source>
</evidence>
<evidence type="ECO:0000259" key="1">
    <source>
        <dbReference type="Pfam" id="PF05678"/>
    </source>
</evidence>
<evidence type="ECO:0000313" key="2">
    <source>
        <dbReference type="EMBL" id="KAH7431188.1"/>
    </source>
</evidence>
<sequence length="255" mass="28856">MVDTQTVIGNLRPMEVRKARLQQALPIVRVVEEEPPTIVYTDVADFRSVVQNLTGCNISSGTTHREPLAYAYDKPFQSTKDYLIVEDDCNRSSRDNTEAVITFSGEHNCSSITSKHFPENETQSFSKEVNNELHNLRSPFLSHSQPFDCWELSIGHCGSAMEDVSMKDIQHVTSRPPYTYANEEYSFSNVQEGEDNLSACQHSLADDDMVQEIMGLITSNAENHENWTLPATLSDDQDFLYFDAYFRSEISCSLS</sequence>